<comment type="caution">
    <text evidence="1">The sequence shown here is derived from an EMBL/GenBank/DDBJ whole genome shotgun (WGS) entry which is preliminary data.</text>
</comment>
<dbReference type="RefSeq" id="WP_101573761.1">
    <property type="nucleotide sequence ID" value="NZ_JACOOK010000003.1"/>
</dbReference>
<accession>A0ABR7CLR6</accession>
<evidence type="ECO:0000313" key="2">
    <source>
        <dbReference type="Proteomes" id="UP000636891"/>
    </source>
</evidence>
<name>A0ABR7CLR6_9BACT</name>
<dbReference type="EMBL" id="JACOOK010000003">
    <property type="protein sequence ID" value="MBC5616589.1"/>
    <property type="molecule type" value="Genomic_DNA"/>
</dbReference>
<evidence type="ECO:0000313" key="1">
    <source>
        <dbReference type="EMBL" id="MBC5616589.1"/>
    </source>
</evidence>
<keyword evidence="2" id="KW-1185">Reference proteome</keyword>
<protein>
    <submittedName>
        <fullName evidence="1">Uncharacterized protein</fullName>
    </submittedName>
</protein>
<gene>
    <name evidence="1" type="ORF">H8S08_06095</name>
</gene>
<organism evidence="1 2">
    <name type="scientific">Alistipes hominis</name>
    <dbReference type="NCBI Taxonomy" id="2763015"/>
    <lineage>
        <taxon>Bacteria</taxon>
        <taxon>Pseudomonadati</taxon>
        <taxon>Bacteroidota</taxon>
        <taxon>Bacteroidia</taxon>
        <taxon>Bacteroidales</taxon>
        <taxon>Rikenellaceae</taxon>
        <taxon>Alistipes</taxon>
    </lineage>
</organism>
<proteinExistence type="predicted"/>
<reference evidence="1 2" key="1">
    <citation type="submission" date="2020-08" db="EMBL/GenBank/DDBJ databases">
        <title>Genome public.</title>
        <authorList>
            <person name="Liu C."/>
            <person name="Sun Q."/>
        </authorList>
    </citation>
    <scope>NUCLEOTIDE SEQUENCE [LARGE SCALE GENOMIC DNA]</scope>
    <source>
        <strain evidence="1 2">New-7</strain>
    </source>
</reference>
<sequence>MVVLKHGELYLFSSTEEPYEDAFGVFECIDGGYILLRVMFNGRGMSRNCWLPDAYRIVRQATPKETGLFQEIVVRISRGLDFLKVMSPETYQLQLIVSELFSRQDAEGGGRAVQ</sequence>
<dbReference type="Proteomes" id="UP000636891">
    <property type="component" value="Unassembled WGS sequence"/>
</dbReference>